<protein>
    <submittedName>
        <fullName evidence="1">Uncharacterized protein</fullName>
    </submittedName>
</protein>
<accession>A0A644Y1L0</accession>
<comment type="caution">
    <text evidence="1">The sequence shown here is derived from an EMBL/GenBank/DDBJ whole genome shotgun (WGS) entry which is preliminary data.</text>
</comment>
<organism evidence="1">
    <name type="scientific">bioreactor metagenome</name>
    <dbReference type="NCBI Taxonomy" id="1076179"/>
    <lineage>
        <taxon>unclassified sequences</taxon>
        <taxon>metagenomes</taxon>
        <taxon>ecological metagenomes</taxon>
    </lineage>
</organism>
<sequence length="127" mass="15011">MDFSGRGKIHIASFRSNHVYFFRQSAVFNRFENLIAIGLVFESIKQTCIGSCIQNIPHFSFSVRDTMNFLRKFIVGMYLNRKPLGGIKKFDQYRKNLSIFIENLFSDQIFHINFNQFVYFIAFQKTV</sequence>
<evidence type="ECO:0000313" key="1">
    <source>
        <dbReference type="EMBL" id="MPM22410.1"/>
    </source>
</evidence>
<dbReference type="AlphaFoldDB" id="A0A644Y1L0"/>
<name>A0A644Y1L0_9ZZZZ</name>
<proteinExistence type="predicted"/>
<gene>
    <name evidence="1" type="ORF">SDC9_68865</name>
</gene>
<dbReference type="EMBL" id="VSSQ01003805">
    <property type="protein sequence ID" value="MPM22410.1"/>
    <property type="molecule type" value="Genomic_DNA"/>
</dbReference>
<reference evidence="1" key="1">
    <citation type="submission" date="2019-08" db="EMBL/GenBank/DDBJ databases">
        <authorList>
            <person name="Kucharzyk K."/>
            <person name="Murdoch R.W."/>
            <person name="Higgins S."/>
            <person name="Loffler F."/>
        </authorList>
    </citation>
    <scope>NUCLEOTIDE SEQUENCE</scope>
</reference>